<dbReference type="GO" id="GO:0009267">
    <property type="term" value="P:cellular response to starvation"/>
    <property type="evidence" value="ECO:0007669"/>
    <property type="project" value="TreeGrafter"/>
</dbReference>
<dbReference type="InterPro" id="IPR050335">
    <property type="entry name" value="ERT1_acuK_gluconeogen_tf"/>
</dbReference>
<evidence type="ECO:0000256" key="2">
    <source>
        <dbReference type="ARBA" id="ARBA00010855"/>
    </source>
</evidence>
<dbReference type="PANTHER" id="PTHR47659:SF8">
    <property type="entry name" value="GLUCOSE STARVATION MODULATOR PROTEIN 1"/>
    <property type="match status" value="1"/>
</dbReference>
<dbReference type="PROSITE" id="PS50048">
    <property type="entry name" value="ZN2_CY6_FUNGAL_2"/>
    <property type="match status" value="1"/>
</dbReference>
<dbReference type="PROSITE" id="PS00463">
    <property type="entry name" value="ZN2_CY6_FUNGAL_1"/>
    <property type="match status" value="1"/>
</dbReference>
<dbReference type="InterPro" id="IPR036864">
    <property type="entry name" value="Zn2-C6_fun-type_DNA-bd_sf"/>
</dbReference>
<dbReference type="CDD" id="cd00067">
    <property type="entry name" value="GAL4"/>
    <property type="match status" value="1"/>
</dbReference>
<feature type="domain" description="Zn(2)-C6 fungal-type" evidence="11">
    <location>
        <begin position="78"/>
        <end position="107"/>
    </location>
</feature>
<dbReference type="Proteomes" id="UP000774326">
    <property type="component" value="Unassembled WGS sequence"/>
</dbReference>
<feature type="non-terminal residue" evidence="12">
    <location>
        <position position="1"/>
    </location>
</feature>
<proteinExistence type="inferred from homology"/>
<keyword evidence="3" id="KW-0479">Metal-binding</keyword>
<evidence type="ECO:0000256" key="1">
    <source>
        <dbReference type="ARBA" id="ARBA00004123"/>
    </source>
</evidence>
<keyword evidence="4" id="KW-0862">Zinc</keyword>
<dbReference type="Pfam" id="PF24990">
    <property type="entry name" value="PAS_13"/>
    <property type="match status" value="2"/>
</dbReference>
<dbReference type="EMBL" id="JAEUBG010001937">
    <property type="protein sequence ID" value="KAH3685521.1"/>
    <property type="molecule type" value="Genomic_DNA"/>
</dbReference>
<comment type="subcellular location">
    <subcellularLocation>
        <location evidence="1">Nucleus</location>
    </subcellularLocation>
</comment>
<accession>A0A9P8TP62</accession>
<evidence type="ECO:0000313" key="12">
    <source>
        <dbReference type="EMBL" id="KAH3685521.1"/>
    </source>
</evidence>
<dbReference type="Gene3D" id="4.10.240.10">
    <property type="entry name" value="Zn(2)-C6 fungal-type DNA-binding domain"/>
    <property type="match status" value="1"/>
</dbReference>
<dbReference type="GO" id="GO:0000981">
    <property type="term" value="F:DNA-binding transcription factor activity, RNA polymerase II-specific"/>
    <property type="evidence" value="ECO:0007669"/>
    <property type="project" value="InterPro"/>
</dbReference>
<evidence type="ECO:0000256" key="7">
    <source>
        <dbReference type="ARBA" id="ARBA00023163"/>
    </source>
</evidence>
<evidence type="ECO:0000259" key="11">
    <source>
        <dbReference type="PROSITE" id="PS50048"/>
    </source>
</evidence>
<dbReference type="GO" id="GO:0000977">
    <property type="term" value="F:RNA polymerase II transcription regulatory region sequence-specific DNA binding"/>
    <property type="evidence" value="ECO:0007669"/>
    <property type="project" value="TreeGrafter"/>
</dbReference>
<dbReference type="InterPro" id="IPR001138">
    <property type="entry name" value="Zn2Cys6_DnaBD"/>
</dbReference>
<feature type="compositionally biased region" description="Polar residues" evidence="10">
    <location>
        <begin position="215"/>
        <end position="224"/>
    </location>
</feature>
<dbReference type="Pfam" id="PF00172">
    <property type="entry name" value="Zn_clus"/>
    <property type="match status" value="1"/>
</dbReference>
<organism evidence="12 13">
    <name type="scientific">Wickerhamomyces pijperi</name>
    <name type="common">Yeast</name>
    <name type="synonym">Pichia pijperi</name>
    <dbReference type="NCBI Taxonomy" id="599730"/>
    <lineage>
        <taxon>Eukaryota</taxon>
        <taxon>Fungi</taxon>
        <taxon>Dikarya</taxon>
        <taxon>Ascomycota</taxon>
        <taxon>Saccharomycotina</taxon>
        <taxon>Saccharomycetes</taxon>
        <taxon>Phaffomycetales</taxon>
        <taxon>Wickerhamomycetaceae</taxon>
        <taxon>Wickerhamomyces</taxon>
    </lineage>
</organism>
<evidence type="ECO:0000256" key="10">
    <source>
        <dbReference type="SAM" id="MobiDB-lite"/>
    </source>
</evidence>
<evidence type="ECO:0000256" key="4">
    <source>
        <dbReference type="ARBA" id="ARBA00022833"/>
    </source>
</evidence>
<dbReference type="InterPro" id="IPR036291">
    <property type="entry name" value="NAD(P)-bd_dom_sf"/>
</dbReference>
<dbReference type="PANTHER" id="PTHR47659">
    <property type="entry name" value="ZN(II)2CYS6 TRANSCRIPTION FACTOR (EUROFUNG)-RELATED"/>
    <property type="match status" value="1"/>
</dbReference>
<keyword evidence="8" id="KW-0539">Nucleus</keyword>
<keyword evidence="13" id="KW-1185">Reference proteome</keyword>
<evidence type="ECO:0000256" key="5">
    <source>
        <dbReference type="ARBA" id="ARBA00023015"/>
    </source>
</evidence>
<keyword evidence="7" id="KW-0804">Transcription</keyword>
<evidence type="ECO:0000313" key="13">
    <source>
        <dbReference type="Proteomes" id="UP000774326"/>
    </source>
</evidence>
<feature type="compositionally biased region" description="Low complexity" evidence="10">
    <location>
        <begin position="145"/>
        <end position="155"/>
    </location>
</feature>
<protein>
    <recommendedName>
        <fullName evidence="9">Glucose starvation modulator protein 1</fullName>
    </recommendedName>
</protein>
<dbReference type="SMART" id="SM00066">
    <property type="entry name" value="GAL4"/>
    <property type="match status" value="1"/>
</dbReference>
<dbReference type="AlphaFoldDB" id="A0A9P8TP62"/>
<comment type="caution">
    <text evidence="12">The sequence shown here is derived from an EMBL/GenBank/DDBJ whole genome shotgun (WGS) entry which is preliminary data.</text>
</comment>
<reference evidence="12" key="1">
    <citation type="journal article" date="2021" name="Open Biol.">
        <title>Shared evolutionary footprints suggest mitochondrial oxidative damage underlies multiple complex I losses in fungi.</title>
        <authorList>
            <person name="Schikora-Tamarit M.A."/>
            <person name="Marcet-Houben M."/>
            <person name="Nosek J."/>
            <person name="Gabaldon T."/>
        </authorList>
    </citation>
    <scope>NUCLEOTIDE SEQUENCE</scope>
    <source>
        <strain evidence="12">CBS2887</strain>
    </source>
</reference>
<evidence type="ECO:0000256" key="3">
    <source>
        <dbReference type="ARBA" id="ARBA00022723"/>
    </source>
</evidence>
<evidence type="ECO:0000256" key="9">
    <source>
        <dbReference type="ARBA" id="ARBA00039294"/>
    </source>
</evidence>
<dbReference type="GO" id="GO:0005634">
    <property type="term" value="C:nucleus"/>
    <property type="evidence" value="ECO:0007669"/>
    <property type="project" value="UniProtKB-SubCell"/>
</dbReference>
<evidence type="ECO:0000256" key="8">
    <source>
        <dbReference type="ARBA" id="ARBA00023242"/>
    </source>
</evidence>
<reference evidence="12" key="2">
    <citation type="submission" date="2021-01" db="EMBL/GenBank/DDBJ databases">
        <authorList>
            <person name="Schikora-Tamarit M.A."/>
        </authorList>
    </citation>
    <scope>NUCLEOTIDE SEQUENCE</scope>
    <source>
        <strain evidence="12">CBS2887</strain>
    </source>
</reference>
<evidence type="ECO:0000256" key="6">
    <source>
        <dbReference type="ARBA" id="ARBA00023125"/>
    </source>
</evidence>
<feature type="region of interest" description="Disordered" evidence="10">
    <location>
        <begin position="144"/>
        <end position="189"/>
    </location>
</feature>
<dbReference type="Gene3D" id="3.90.25.10">
    <property type="entry name" value="UDP-galactose 4-epimerase, domain 1"/>
    <property type="match status" value="1"/>
</dbReference>
<feature type="region of interest" description="Disordered" evidence="10">
    <location>
        <begin position="205"/>
        <end position="239"/>
    </location>
</feature>
<dbReference type="GO" id="GO:0008270">
    <property type="term" value="F:zinc ion binding"/>
    <property type="evidence" value="ECO:0007669"/>
    <property type="project" value="InterPro"/>
</dbReference>
<dbReference type="SUPFAM" id="SSF51735">
    <property type="entry name" value="NAD(P)-binding Rossmann-fold domains"/>
    <property type="match status" value="1"/>
</dbReference>
<dbReference type="OrthoDB" id="2538135at2759"/>
<dbReference type="InterPro" id="IPR056751">
    <property type="entry name" value="PAS_13"/>
</dbReference>
<comment type="similarity">
    <text evidence="2">Belongs to the ERT1/acuK family.</text>
</comment>
<dbReference type="SUPFAM" id="SSF57701">
    <property type="entry name" value="Zn2/Cys6 DNA-binding domain"/>
    <property type="match status" value="1"/>
</dbReference>
<sequence>IQVNYEIVPRRDGDVEILVADVEKSEKELGFICQFDLKDACQDLWGWTSHYFNSLKLEKMTKKLTVTEKVNRKPISRACKFCHGKHLQCDPGRPCKNCVKRGLQDSCESIQRKRAKYLVDPVGPESETASSSVSQLVPILASGSNAAAQTAAQTNEHSTRPKPNQPTRKVQNKRRTQQQTPNILPQSQLQPQQFLTNQMDFMNSSKSDVSDLSSIQDSISNLSTPQSQPQSLSQQQQQQQIQSLLPHFQRKSTNNNFNFPTTENFDINKFASKYANQEYLQLSEILDNNFLTPSSPTSTPGTNNIFHNYNYNNPEFRTAFQSDNNIRAAVIIPNNNIDLDLDLDYDIESDRLQQDPDYTSPLIQRHLIKTPNDVYLANFTSYNYPKAYLALLDYLKERFKKDQLYAIAETMAAYRPRFIAATRSLVEMDLLFAERSFQRSLLEYESMSGLSSSPTIMWRRTGEIVAVSSEFSSLTNYTKPDLLSKRTFIVEIMNDNAALDYFKKFSSLAFSEINAVVIPDCCLVGPDGGEIPCSSTWTVKRDVFDIPMLIVGQFLPVLIVNSNAVCTNGSHKNTCVAFTRFKPEAFDLAFRRKHVIPGFDLNCSTLALILDRPEPPTFGNVCFEERYSIPFSSKARAISSRKSDHWLVQAELVHVLRVDALVANRTRRPVAKPLVQTPLAEPMPAFGERAQCDRAAANDTDLIVIDRLQEPQTLVDLGQLLLVGLDSRMEPASVVVDVVVSVRLVGERGTVIRNGLQLAVILDL</sequence>
<name>A0A9P8TP62_WICPI</name>
<feature type="compositionally biased region" description="Low complexity" evidence="10">
    <location>
        <begin position="205"/>
        <end position="214"/>
    </location>
</feature>
<feature type="compositionally biased region" description="Low complexity" evidence="10">
    <location>
        <begin position="225"/>
        <end position="239"/>
    </location>
</feature>
<gene>
    <name evidence="12" type="ORF">WICPIJ_003502</name>
</gene>
<keyword evidence="5" id="KW-0805">Transcription regulation</keyword>
<keyword evidence="6" id="KW-0238">DNA-binding</keyword>